<feature type="domain" description="GH3 C-terminal" evidence="2">
    <location>
        <begin position="434"/>
        <end position="536"/>
    </location>
</feature>
<gene>
    <name evidence="3" type="ORF">BG844_28070</name>
</gene>
<dbReference type="InterPro" id="IPR055377">
    <property type="entry name" value="GH3_M"/>
</dbReference>
<evidence type="ECO:0000313" key="3">
    <source>
        <dbReference type="EMBL" id="OJF11168.1"/>
    </source>
</evidence>
<protein>
    <recommendedName>
        <fullName evidence="5">GH3 auxin-responsive promoter</fullName>
    </recommendedName>
</protein>
<feature type="domain" description="GH3 middle" evidence="1">
    <location>
        <begin position="353"/>
        <end position="419"/>
    </location>
</feature>
<dbReference type="AlphaFoldDB" id="A0A1K0FEK2"/>
<evidence type="ECO:0000259" key="1">
    <source>
        <dbReference type="Pfam" id="PF23571"/>
    </source>
</evidence>
<proteinExistence type="predicted"/>
<accession>A0A1K0FEK2</accession>
<dbReference type="EMBL" id="MEIA01000438">
    <property type="protein sequence ID" value="OJF11168.1"/>
    <property type="molecule type" value="Genomic_DNA"/>
</dbReference>
<sequence length="553" mass="60715">MIVAIDPEIAARVAQYRRRTVAERDGLRAALADAVSHQRRALTHVLTENVGTAFGVEHGFAAIRDVDEFRAAVPIRDYDALAPWIHRAADGESHVLTADDPVVFFMSSGSTGDNKKIPITRSFMRHSFFPFYYAAWANFAEHFPRVLERDDTTLNLKHDPVPRLATTASGRPHAGASQVDFGAAFGEHLAAEPGTRAPWSTLSAEVWTEHQWDRSYARLRLAVESDLRCVIGINPAMVAALPYQLAQWLPRIVKDLHDGTLDGRPFGAANRARAAELERLAAYHGTLLPAHVWPNMELIFCWTTGLASLYLPRLRESFGPRVTVLPAPVAASEGPVAVALDRHATAGSLIVPAALYEFVPADEDLRPDSATLLMEELAEGQEYHVVFTHVGGLYRHAVGDVVRVVDRVAGVPRVEYAGRRNLSDVAGERLRESHVVRALRTALDRTGLEVVNATCRPIRGSYEFAVASFTDWGADEVGALTTALDAALSGIADGYRAARAGGRLDAAKLHVVGAERFAEDWHHRVAQGVRPAQVKDRVFQRDDASWERLLSPL</sequence>
<keyword evidence="4" id="KW-1185">Reference proteome</keyword>
<dbReference type="Pfam" id="PF23571">
    <property type="entry name" value="GH3_M"/>
    <property type="match status" value="1"/>
</dbReference>
<dbReference type="PANTHER" id="PTHR31901">
    <property type="entry name" value="GH3 DOMAIN-CONTAINING PROTEIN"/>
    <property type="match status" value="1"/>
</dbReference>
<evidence type="ECO:0000313" key="4">
    <source>
        <dbReference type="Proteomes" id="UP000182486"/>
    </source>
</evidence>
<organism evidence="3 4">
    <name type="scientific">Couchioplanes caeruleus subsp. caeruleus</name>
    <dbReference type="NCBI Taxonomy" id="56427"/>
    <lineage>
        <taxon>Bacteria</taxon>
        <taxon>Bacillati</taxon>
        <taxon>Actinomycetota</taxon>
        <taxon>Actinomycetes</taxon>
        <taxon>Micromonosporales</taxon>
        <taxon>Micromonosporaceae</taxon>
        <taxon>Couchioplanes</taxon>
    </lineage>
</organism>
<dbReference type="Pfam" id="PF23572">
    <property type="entry name" value="GH3_C"/>
    <property type="match status" value="1"/>
</dbReference>
<dbReference type="Proteomes" id="UP000182486">
    <property type="component" value="Unassembled WGS sequence"/>
</dbReference>
<dbReference type="InterPro" id="IPR055378">
    <property type="entry name" value="GH3_C"/>
</dbReference>
<evidence type="ECO:0000259" key="2">
    <source>
        <dbReference type="Pfam" id="PF23572"/>
    </source>
</evidence>
<dbReference type="Pfam" id="PF03321">
    <property type="entry name" value="GH3"/>
    <property type="match status" value="1"/>
</dbReference>
<dbReference type="GO" id="GO:0005737">
    <property type="term" value="C:cytoplasm"/>
    <property type="evidence" value="ECO:0007669"/>
    <property type="project" value="TreeGrafter"/>
</dbReference>
<comment type="caution">
    <text evidence="3">The sequence shown here is derived from an EMBL/GenBank/DDBJ whole genome shotgun (WGS) entry which is preliminary data.</text>
</comment>
<name>A0A1K0FEK2_9ACTN</name>
<dbReference type="GO" id="GO:0016881">
    <property type="term" value="F:acid-amino acid ligase activity"/>
    <property type="evidence" value="ECO:0007669"/>
    <property type="project" value="TreeGrafter"/>
</dbReference>
<reference evidence="3 4" key="1">
    <citation type="submission" date="2016-09" db="EMBL/GenBank/DDBJ databases">
        <title>Couchioplanes caeruleus draft genome sequence.</title>
        <authorList>
            <person name="Sheehan J."/>
            <person name="Caffrey P."/>
        </authorList>
    </citation>
    <scope>NUCLEOTIDE SEQUENCE [LARGE SCALE GENOMIC DNA]</scope>
    <source>
        <strain evidence="3 4">DSM 43634</strain>
    </source>
</reference>
<dbReference type="PANTHER" id="PTHR31901:SF9">
    <property type="entry name" value="GH3 DOMAIN-CONTAINING PROTEIN"/>
    <property type="match status" value="1"/>
</dbReference>
<evidence type="ECO:0008006" key="5">
    <source>
        <dbReference type="Google" id="ProtNLM"/>
    </source>
</evidence>
<dbReference type="InterPro" id="IPR004993">
    <property type="entry name" value="GH3"/>
</dbReference>